<dbReference type="Proteomes" id="UP000534294">
    <property type="component" value="Unassembled WGS sequence"/>
</dbReference>
<evidence type="ECO:0000259" key="17">
    <source>
        <dbReference type="PROSITE" id="PS50113"/>
    </source>
</evidence>
<feature type="domain" description="PAS" evidence="16">
    <location>
        <begin position="1674"/>
        <end position="1744"/>
    </location>
</feature>
<feature type="compositionally biased region" description="Pro residues" evidence="13">
    <location>
        <begin position="2305"/>
        <end position="2318"/>
    </location>
</feature>
<dbReference type="InterPro" id="IPR005467">
    <property type="entry name" value="His_kinase_dom"/>
</dbReference>
<dbReference type="CDD" id="cd17574">
    <property type="entry name" value="REC_OmpR"/>
    <property type="match status" value="1"/>
</dbReference>
<feature type="region of interest" description="Disordered" evidence="13">
    <location>
        <begin position="2290"/>
        <end position="2318"/>
    </location>
</feature>
<keyword evidence="19" id="KW-1185">Reference proteome</keyword>
<dbReference type="InterPro" id="IPR013656">
    <property type="entry name" value="PAS_4"/>
</dbReference>
<dbReference type="GO" id="GO:0005886">
    <property type="term" value="C:plasma membrane"/>
    <property type="evidence" value="ECO:0007669"/>
    <property type="project" value="UniProtKB-SubCell"/>
</dbReference>
<evidence type="ECO:0000259" key="16">
    <source>
        <dbReference type="PROSITE" id="PS50112"/>
    </source>
</evidence>
<dbReference type="Gene3D" id="1.10.287.130">
    <property type="match status" value="2"/>
</dbReference>
<dbReference type="CDD" id="cd00082">
    <property type="entry name" value="HisKA"/>
    <property type="match status" value="2"/>
</dbReference>
<dbReference type="InterPro" id="IPR003018">
    <property type="entry name" value="GAF"/>
</dbReference>
<dbReference type="SMART" id="SM00387">
    <property type="entry name" value="HATPase_c"/>
    <property type="match status" value="2"/>
</dbReference>
<dbReference type="SUPFAM" id="SSF55781">
    <property type="entry name" value="GAF domain-like"/>
    <property type="match status" value="4"/>
</dbReference>
<evidence type="ECO:0000256" key="6">
    <source>
        <dbReference type="ARBA" id="ARBA00022679"/>
    </source>
</evidence>
<dbReference type="EMBL" id="JACHIF010000001">
    <property type="protein sequence ID" value="MBB5036807.1"/>
    <property type="molecule type" value="Genomic_DNA"/>
</dbReference>
<feature type="domain" description="PAC" evidence="17">
    <location>
        <begin position="1747"/>
        <end position="1799"/>
    </location>
</feature>
<feature type="domain" description="PAS" evidence="16">
    <location>
        <begin position="1800"/>
        <end position="1870"/>
    </location>
</feature>
<feature type="modified residue" description="4-aspartylphosphate" evidence="12">
    <location>
        <position position="674"/>
    </location>
</feature>
<evidence type="ECO:0000259" key="14">
    <source>
        <dbReference type="PROSITE" id="PS50109"/>
    </source>
</evidence>
<feature type="domain" description="PAC" evidence="17">
    <location>
        <begin position="1873"/>
        <end position="1925"/>
    </location>
</feature>
<feature type="domain" description="PAC" evidence="17">
    <location>
        <begin position="1431"/>
        <end position="1483"/>
    </location>
</feature>
<dbReference type="SUPFAM" id="SSF55785">
    <property type="entry name" value="PYP-like sensor domain (PAS domain)"/>
    <property type="match status" value="6"/>
</dbReference>
<dbReference type="GO" id="GO:0005524">
    <property type="term" value="F:ATP binding"/>
    <property type="evidence" value="ECO:0007669"/>
    <property type="project" value="UniProtKB-KW"/>
</dbReference>
<keyword evidence="7" id="KW-0547">Nucleotide-binding</keyword>
<feature type="domain" description="PAS" evidence="16">
    <location>
        <begin position="1358"/>
        <end position="1415"/>
    </location>
</feature>
<dbReference type="FunFam" id="3.30.450.20:FF:000099">
    <property type="entry name" value="Sensory box sensor histidine kinase"/>
    <property type="match status" value="1"/>
</dbReference>
<dbReference type="GO" id="GO:0006355">
    <property type="term" value="P:regulation of DNA-templated transcription"/>
    <property type="evidence" value="ECO:0007669"/>
    <property type="project" value="InterPro"/>
</dbReference>
<dbReference type="InterPro" id="IPR029016">
    <property type="entry name" value="GAF-like_dom_sf"/>
</dbReference>
<dbReference type="Gene3D" id="3.40.50.2300">
    <property type="match status" value="2"/>
</dbReference>
<feature type="domain" description="Histidine kinase" evidence="14">
    <location>
        <begin position="2068"/>
        <end position="2291"/>
    </location>
</feature>
<dbReference type="PROSITE" id="PS50109">
    <property type="entry name" value="HIS_KIN"/>
    <property type="match status" value="2"/>
</dbReference>
<feature type="compositionally biased region" description="Polar residues" evidence="13">
    <location>
        <begin position="2292"/>
        <end position="2303"/>
    </location>
</feature>
<feature type="compositionally biased region" description="Polar residues" evidence="13">
    <location>
        <begin position="1"/>
        <end position="18"/>
    </location>
</feature>
<dbReference type="InterPro" id="IPR004358">
    <property type="entry name" value="Sig_transdc_His_kin-like_C"/>
</dbReference>
<dbReference type="SMART" id="SM00388">
    <property type="entry name" value="HisKA"/>
    <property type="match status" value="2"/>
</dbReference>
<dbReference type="SMART" id="SM00448">
    <property type="entry name" value="REC"/>
    <property type="match status" value="2"/>
</dbReference>
<evidence type="ECO:0000256" key="1">
    <source>
        <dbReference type="ARBA" id="ARBA00000085"/>
    </source>
</evidence>
<comment type="catalytic activity">
    <reaction evidence="1">
        <text>ATP + protein L-histidine = ADP + protein N-phospho-L-histidine.</text>
        <dbReference type="EC" id="2.7.13.3"/>
    </reaction>
</comment>
<dbReference type="FunFam" id="3.30.565.10:FF:000023">
    <property type="entry name" value="PAS domain-containing sensor histidine kinase"/>
    <property type="match status" value="1"/>
</dbReference>
<feature type="domain" description="Response regulatory" evidence="15">
    <location>
        <begin position="626"/>
        <end position="741"/>
    </location>
</feature>
<dbReference type="PRINTS" id="PR00344">
    <property type="entry name" value="BCTRLSENSOR"/>
</dbReference>
<sequence>MKTESAQPPFQPNPTSWVQGGGEMGRRIREFDWSQHPLGPLETWPQSLRTTISLMLNSRFAMWVGWGEDFWFFCNDAYLPTLGLKKNWLGAPASAVWKEIWEAVASRATSVVSTGMATWDEGLQLFLERSGFTEETYHTFSYSPIPGEGSAIGGMLCVVTEETERIISERRLSLLRDLATRLTGVTSEAELCAAFQHCIEQQPQDLPFALIYLAEADGVETRLSCCQGLASSHVAAPERLTLGASENVWPLSPTFMCLEDLGSRFTDLPLTAWDKPSTTAALIPIHEQGTDQPAGHLVVGLNPYRPLDAPYQGFLELLAGQISAALGNVRAYERQRQRAEELAAMDHAKTVFFSNVSHEFRTPLTLMLGPLEDLLAQAEPPSSPGYRELISVAHRNGLRLLKLVNTLLDFSRLEAGRMEAAFEPVDLAALTLDLAESFSPAMKRAGLDYHLECPPLREPLYVDRDLWEKIVLNLLSNAFKFTLQGSIRLSLTDQAEGVELKVADTGSGIPVAAQASLFERFFRVQGAEGRSHEGTGIGLALVGELVKLHGGTVKVESQPGLGSVFTVSLPRGKAHLPAAHLRKSLTAHAKHVDTSFLTEAARWLPAETDASSEVPASHSADQSRPRILLADDNPDMRDYVRHLLSARFEVQTVGDGRAALELIQTHPPDLVLTDVMMPHLDGFGLLQALRENAATRMIPVILLSARAGEEARVEGLDAGADDYLIKPFDGRELLSRVSTHLTLAQSRQQAARQATQAEARLQHLLTLLPAGVYTCNGQGLITFFNQRAAELWRHTPLLQSPETRYCGFHRLLNEDGTAIPPEQSPMADAVLHGKSFRNLEAEVERADGSRFIASVSIDPLWDEEGRIIGAINIFQDITASHATARALKQELEERQRAIQHATFLSALSQQLSLLNEPQDILHTASEEVGHHLQLDRCGFIEANDSLNVLTITEDWAGPGMPLLEGRFQPQDFIPPQLWQAIQQGLLPVEDVHHHPHTQAITERFEKIGLRSFAIVPFSQAGQVRTWLSIGAAQPRSWREDELRLLENVITRVRPLVEQARAAKDLQQRGERMQLLSETLAQLISARNPETVVRELFSRVTMHLRADTYFNFMVTPAGDSLELHSSAGISEATARAMHRLNFGQAVCGTVAQTCQSIVANDIQNTQDPRADLVRSLGIQTYACHPLIAGGRLLGTLSFASRVRTQFDAEELNFIRIVTHSAALVLEQLQSSEARQRLASIVTSSDDAIISKNLDGLITSWNMGAQRIFGYTADEVIGRPVTLLLPQDRQDEEPIILDRIRRGEYIQHFETIRQRKDGTLVDISLTISPIKDAEGHIIGASKIGRDITERKKNELELVRREQLYRSIGESTNYGIWVSDAQGRNIYASDSFLKLVGLTQQECANDGWHQTLHPDDREATLSHWYAASQHGGLWEREHRFKGVDGHWHPVLSRGIPIRDEKGQIIQWAGISLDISTFKKTEEALRQQSQILAVLNRVSSTLVAERDLEKIVQSVTDASCEISGAQFGAFFYNVTNESGEALTLFTVSGAPREAFAKFPMPRNTALFAPTFKGEGVVRVDDILLDPRYGKNTPFKGMPAGHLPVRSYLAVPVVSNSGQVIGSMLFGHPEPGIFTEATESMLVGMAAQAAIAIDNAELYTSLQRELDQVKQVQGALRASERRWRDMAEAMPHLVWTSAPDGGWDFVSPQWCTYTGRKEEEQRGHGWTEAVHPEDRPLMETAWNQASHTRSIVDVEVRIRRADGQYRWFKTRAMPVMDESGNIIKWYGSNTDIEDIKRTDSILREREARLSAIFAQAGSGIVQTNLEGGITMVNDAYCEIVARTREELIGLNVHAITHPEDRTQNMAVFDAMIQGGASFIIEKRDILPDGSYVWVRNSVVGIRDGKGQVIAGLIITQDITDSREAENALRASEEQLRLVTDHAPVLLAQFDQQHRYKFVNRPYAQRYGFEPQDVIGKHASDVVSESAYRSALSMMERAFKGERVEFEMAIPYESLGSRWGHVIFVPERNAEGEVVGIVTVLTDITMRKQAEHDLEQARDRALEAVRAKDDFLARLSHELRTPLSPVLLLASEGSKSLDIPESARADFETIRKNVDLEARLIDDLLDITRITRGKLALDLQPVDLKEVIQDALATIQSEIAGKKVHLQLDLSPTPLDILADAVRLQQVLWNLLNNAVKFTPASGIIKITARALEEEDAVTVEVTDTGIGMTEEEIQRIFDAFSQGDHALKGGSQHFGGLGLGLAITRMLVELHQGHIQATSSGRGHGATFTVKLPRISKASSAHPSRTSSPIPLPPAEKPAPAPRPPLRILLVEDHEPTRTALSSLLRRRRHEVHTAGSLQEARECAQQNNFDLLISDLGLPDGTGYELMKELADQLPLKGIAVSGFGMEQDLVRSRAAGFVTHLIKPVRIEALETALASLQDT</sequence>
<evidence type="ECO:0000256" key="11">
    <source>
        <dbReference type="ARBA" id="ARBA00023136"/>
    </source>
</evidence>
<dbReference type="InterPro" id="IPR035965">
    <property type="entry name" value="PAS-like_dom_sf"/>
</dbReference>
<dbReference type="SUPFAM" id="SSF52172">
    <property type="entry name" value="CheY-like"/>
    <property type="match status" value="2"/>
</dbReference>
<dbReference type="PROSITE" id="PS50113">
    <property type="entry name" value="PAC"/>
    <property type="match status" value="6"/>
</dbReference>
<dbReference type="SMART" id="SM00065">
    <property type="entry name" value="GAF"/>
    <property type="match status" value="3"/>
</dbReference>
<evidence type="ECO:0000313" key="19">
    <source>
        <dbReference type="Proteomes" id="UP000534294"/>
    </source>
</evidence>
<evidence type="ECO:0000256" key="5">
    <source>
        <dbReference type="ARBA" id="ARBA00022553"/>
    </source>
</evidence>
<evidence type="ECO:0000256" key="10">
    <source>
        <dbReference type="ARBA" id="ARBA00023012"/>
    </source>
</evidence>
<dbReference type="InterPro" id="IPR003661">
    <property type="entry name" value="HisK_dim/P_dom"/>
</dbReference>
<keyword evidence="4" id="KW-1003">Cell membrane</keyword>
<dbReference type="InterPro" id="IPR013655">
    <property type="entry name" value="PAS_fold_3"/>
</dbReference>
<dbReference type="FunFam" id="1.10.287.130:FF:000045">
    <property type="entry name" value="Two-component system sensor histidine kinase/response regulator"/>
    <property type="match status" value="1"/>
</dbReference>
<dbReference type="InterPro" id="IPR000014">
    <property type="entry name" value="PAS"/>
</dbReference>
<dbReference type="Pfam" id="PF08447">
    <property type="entry name" value="PAS_3"/>
    <property type="match status" value="2"/>
</dbReference>
<dbReference type="NCBIfam" id="TIGR00229">
    <property type="entry name" value="sensory_box"/>
    <property type="match status" value="5"/>
</dbReference>
<dbReference type="CDD" id="cd00130">
    <property type="entry name" value="PAS"/>
    <property type="match status" value="6"/>
</dbReference>
<evidence type="ECO:0000256" key="12">
    <source>
        <dbReference type="PROSITE-ProRule" id="PRU00169"/>
    </source>
</evidence>
<comment type="subcellular location">
    <subcellularLocation>
        <location evidence="2">Cell membrane</location>
    </subcellularLocation>
</comment>
<dbReference type="SUPFAM" id="SSF55874">
    <property type="entry name" value="ATPase domain of HSP90 chaperone/DNA topoisomerase II/histidine kinase"/>
    <property type="match status" value="2"/>
</dbReference>
<evidence type="ECO:0000256" key="2">
    <source>
        <dbReference type="ARBA" id="ARBA00004236"/>
    </source>
</evidence>
<feature type="domain" description="PAS" evidence="16">
    <location>
        <begin position="1232"/>
        <end position="1302"/>
    </location>
</feature>
<dbReference type="InterPro" id="IPR001610">
    <property type="entry name" value="PAC"/>
</dbReference>
<dbReference type="InterPro" id="IPR001789">
    <property type="entry name" value="Sig_transdc_resp-reg_receiver"/>
</dbReference>
<dbReference type="InterPro" id="IPR013767">
    <property type="entry name" value="PAS_fold"/>
</dbReference>
<feature type="domain" description="PAC" evidence="17">
    <location>
        <begin position="837"/>
        <end position="889"/>
    </location>
</feature>
<protein>
    <recommendedName>
        <fullName evidence="3">histidine kinase</fullName>
        <ecNumber evidence="3">2.7.13.3</ecNumber>
    </recommendedName>
</protein>
<proteinExistence type="predicted"/>
<dbReference type="Pfam" id="PF00072">
    <property type="entry name" value="Response_reg"/>
    <property type="match status" value="2"/>
</dbReference>
<feature type="domain" description="Response regulatory" evidence="15">
    <location>
        <begin position="2322"/>
        <end position="2435"/>
    </location>
</feature>
<dbReference type="Pfam" id="PF08448">
    <property type="entry name" value="PAS_4"/>
    <property type="match status" value="1"/>
</dbReference>
<name>A0A7W7YIS0_9BACT</name>
<dbReference type="GO" id="GO:0000155">
    <property type="term" value="F:phosphorelay sensor kinase activity"/>
    <property type="evidence" value="ECO:0007669"/>
    <property type="project" value="InterPro"/>
</dbReference>
<gene>
    <name evidence="18" type="ORF">HNQ64_001041</name>
</gene>
<dbReference type="PROSITE" id="PS50110">
    <property type="entry name" value="RESPONSE_REGULATORY"/>
    <property type="match status" value="2"/>
</dbReference>
<evidence type="ECO:0000313" key="18">
    <source>
        <dbReference type="EMBL" id="MBB5036807.1"/>
    </source>
</evidence>
<dbReference type="Pfam" id="PF02518">
    <property type="entry name" value="HATPase_c"/>
    <property type="match status" value="2"/>
</dbReference>
<dbReference type="SMART" id="SM00091">
    <property type="entry name" value="PAS"/>
    <property type="match status" value="6"/>
</dbReference>
<dbReference type="Pfam" id="PF13185">
    <property type="entry name" value="GAF_2"/>
    <property type="match status" value="2"/>
</dbReference>
<evidence type="ECO:0000256" key="7">
    <source>
        <dbReference type="ARBA" id="ARBA00022741"/>
    </source>
</evidence>
<dbReference type="InterPro" id="IPR036097">
    <property type="entry name" value="HisK_dim/P_sf"/>
</dbReference>
<reference evidence="18 19" key="1">
    <citation type="submission" date="2020-08" db="EMBL/GenBank/DDBJ databases">
        <title>Genomic Encyclopedia of Type Strains, Phase IV (KMG-IV): sequencing the most valuable type-strain genomes for metagenomic binning, comparative biology and taxonomic classification.</title>
        <authorList>
            <person name="Goeker M."/>
        </authorList>
    </citation>
    <scope>NUCLEOTIDE SEQUENCE [LARGE SCALE GENOMIC DNA]</scope>
    <source>
        <strain evidence="18 19">DSM 12251</strain>
    </source>
</reference>
<dbReference type="Pfam" id="PF01590">
    <property type="entry name" value="GAF"/>
    <property type="match status" value="1"/>
</dbReference>
<evidence type="ECO:0000256" key="3">
    <source>
        <dbReference type="ARBA" id="ARBA00012438"/>
    </source>
</evidence>
<dbReference type="SUPFAM" id="SSF47384">
    <property type="entry name" value="Homodimeric domain of signal transducing histidine kinase"/>
    <property type="match status" value="2"/>
</dbReference>
<dbReference type="CDD" id="cd16922">
    <property type="entry name" value="HATPase_EvgS-ArcB-TorS-like"/>
    <property type="match status" value="1"/>
</dbReference>
<dbReference type="Pfam" id="PF13426">
    <property type="entry name" value="PAS_9"/>
    <property type="match status" value="2"/>
</dbReference>
<evidence type="ECO:0000256" key="8">
    <source>
        <dbReference type="ARBA" id="ARBA00022777"/>
    </source>
</evidence>
<dbReference type="InterPro" id="IPR000700">
    <property type="entry name" value="PAS-assoc_C"/>
</dbReference>
<dbReference type="InterPro" id="IPR011006">
    <property type="entry name" value="CheY-like_superfamily"/>
</dbReference>
<dbReference type="SMART" id="SM00086">
    <property type="entry name" value="PAC"/>
    <property type="match status" value="6"/>
</dbReference>
<dbReference type="EC" id="2.7.13.3" evidence="3"/>
<evidence type="ECO:0000259" key="15">
    <source>
        <dbReference type="PROSITE" id="PS50110"/>
    </source>
</evidence>
<keyword evidence="6" id="KW-0808">Transferase</keyword>
<evidence type="ECO:0000256" key="9">
    <source>
        <dbReference type="ARBA" id="ARBA00022840"/>
    </source>
</evidence>
<dbReference type="RefSeq" id="WP_184205982.1">
    <property type="nucleotide sequence ID" value="NZ_JACHIF010000001.1"/>
</dbReference>
<evidence type="ECO:0000256" key="13">
    <source>
        <dbReference type="SAM" id="MobiDB-lite"/>
    </source>
</evidence>
<dbReference type="Gene3D" id="3.30.450.20">
    <property type="entry name" value="PAS domain"/>
    <property type="match status" value="7"/>
</dbReference>
<dbReference type="InterPro" id="IPR036890">
    <property type="entry name" value="HATPase_C_sf"/>
</dbReference>
<dbReference type="PROSITE" id="PS50112">
    <property type="entry name" value="PAS"/>
    <property type="match status" value="5"/>
</dbReference>
<accession>A0A7W7YIS0</accession>
<feature type="modified residue" description="4-aspartylphosphate" evidence="12">
    <location>
        <position position="2371"/>
    </location>
</feature>
<keyword evidence="9" id="KW-0067">ATP-binding</keyword>
<keyword evidence="5 12" id="KW-0597">Phosphoprotein</keyword>
<dbReference type="Pfam" id="PF00989">
    <property type="entry name" value="PAS"/>
    <property type="match status" value="1"/>
</dbReference>
<dbReference type="PANTHER" id="PTHR43547:SF2">
    <property type="entry name" value="HYBRID SIGNAL TRANSDUCTION HISTIDINE KINASE C"/>
    <property type="match status" value="1"/>
</dbReference>
<dbReference type="InterPro" id="IPR003594">
    <property type="entry name" value="HATPase_dom"/>
</dbReference>
<evidence type="ECO:0000256" key="4">
    <source>
        <dbReference type="ARBA" id="ARBA00022475"/>
    </source>
</evidence>
<keyword evidence="11" id="KW-0472">Membrane</keyword>
<dbReference type="Pfam" id="PF00512">
    <property type="entry name" value="HisKA"/>
    <property type="match status" value="2"/>
</dbReference>
<dbReference type="Gene3D" id="3.30.450.40">
    <property type="match status" value="3"/>
</dbReference>
<feature type="domain" description="PAC" evidence="17">
    <location>
        <begin position="1996"/>
        <end position="2050"/>
    </location>
</feature>
<feature type="domain" description="PAS" evidence="16">
    <location>
        <begin position="1926"/>
        <end position="1996"/>
    </location>
</feature>
<organism evidence="18 19">
    <name type="scientific">Prosthecobacter dejongeii</name>
    <dbReference type="NCBI Taxonomy" id="48465"/>
    <lineage>
        <taxon>Bacteria</taxon>
        <taxon>Pseudomonadati</taxon>
        <taxon>Verrucomicrobiota</taxon>
        <taxon>Verrucomicrobiia</taxon>
        <taxon>Verrucomicrobiales</taxon>
        <taxon>Verrucomicrobiaceae</taxon>
        <taxon>Prosthecobacter</taxon>
    </lineage>
</organism>
<feature type="region of interest" description="Disordered" evidence="13">
    <location>
        <begin position="1"/>
        <end position="21"/>
    </location>
</feature>
<dbReference type="PANTHER" id="PTHR43547">
    <property type="entry name" value="TWO-COMPONENT HISTIDINE KINASE"/>
    <property type="match status" value="1"/>
</dbReference>
<feature type="domain" description="PAC" evidence="17">
    <location>
        <begin position="1305"/>
        <end position="1357"/>
    </location>
</feature>
<keyword evidence="8" id="KW-0418">Kinase</keyword>
<dbReference type="FunFam" id="3.30.565.10:FF:000037">
    <property type="entry name" value="Hybrid sensor histidine kinase/response regulator"/>
    <property type="match status" value="1"/>
</dbReference>
<feature type="domain" description="Histidine kinase" evidence="14">
    <location>
        <begin position="355"/>
        <end position="573"/>
    </location>
</feature>
<comment type="caution">
    <text evidence="18">The sequence shown here is derived from an EMBL/GenBank/DDBJ whole genome shotgun (WGS) entry which is preliminary data.</text>
</comment>
<keyword evidence="10" id="KW-0902">Two-component regulatory system</keyword>
<dbReference type="Gene3D" id="3.30.565.10">
    <property type="entry name" value="Histidine kinase-like ATPase, C-terminal domain"/>
    <property type="match status" value="2"/>
</dbReference>